<gene>
    <name evidence="14" type="ORF">DI09_20p140</name>
</gene>
<dbReference type="NCBIfam" id="TIGR00457">
    <property type="entry name" value="asnS"/>
    <property type="match status" value="1"/>
</dbReference>
<dbReference type="GO" id="GO:0006421">
    <property type="term" value="P:asparaginyl-tRNA aminoacylation"/>
    <property type="evidence" value="ECO:0007669"/>
    <property type="project" value="InterPro"/>
</dbReference>
<dbReference type="FunFam" id="3.30.930.10:FF:000040">
    <property type="entry name" value="Asparagine--tRNA ligase, cytoplasmic"/>
    <property type="match status" value="1"/>
</dbReference>
<dbReference type="EMBL" id="JMKJ01000122">
    <property type="protein sequence ID" value="KGG52097.1"/>
    <property type="molecule type" value="Genomic_DNA"/>
</dbReference>
<feature type="region of interest" description="Disordered" evidence="12">
    <location>
        <begin position="84"/>
        <end position="105"/>
    </location>
</feature>
<dbReference type="Pfam" id="PF20917">
    <property type="entry name" value="AsnRS_N"/>
    <property type="match status" value="1"/>
</dbReference>
<dbReference type="InterPro" id="IPR004365">
    <property type="entry name" value="NA-bd_OB_tRNA"/>
</dbReference>
<name>A0A098VSW8_9MICR</name>
<dbReference type="InterPro" id="IPR004364">
    <property type="entry name" value="Aa-tRNA-synt_II"/>
</dbReference>
<dbReference type="RefSeq" id="XP_013238524.1">
    <property type="nucleotide sequence ID" value="XM_013383070.1"/>
</dbReference>
<dbReference type="CDD" id="cd00776">
    <property type="entry name" value="AsxRS_core"/>
    <property type="match status" value="1"/>
</dbReference>
<dbReference type="InterPro" id="IPR004522">
    <property type="entry name" value="Asn-tRNA-ligase"/>
</dbReference>
<keyword evidence="4" id="KW-0963">Cytoplasm</keyword>
<dbReference type="InterPro" id="IPR006195">
    <property type="entry name" value="aa-tRNA-synth_II"/>
</dbReference>
<evidence type="ECO:0000256" key="12">
    <source>
        <dbReference type="SAM" id="MobiDB-lite"/>
    </source>
</evidence>
<keyword evidence="15" id="KW-1185">Reference proteome</keyword>
<accession>A0A098VSW8</accession>
<dbReference type="InterPro" id="IPR012340">
    <property type="entry name" value="NA-bd_OB-fold"/>
</dbReference>
<dbReference type="GO" id="GO:0005737">
    <property type="term" value="C:cytoplasm"/>
    <property type="evidence" value="ECO:0007669"/>
    <property type="project" value="UniProtKB-SubCell"/>
</dbReference>
<evidence type="ECO:0000256" key="9">
    <source>
        <dbReference type="ARBA" id="ARBA00023146"/>
    </source>
</evidence>
<dbReference type="GeneID" id="25259005"/>
<evidence type="ECO:0000256" key="11">
    <source>
        <dbReference type="ARBA" id="ARBA00047844"/>
    </source>
</evidence>
<keyword evidence="7" id="KW-0067">ATP-binding</keyword>
<evidence type="ECO:0000256" key="6">
    <source>
        <dbReference type="ARBA" id="ARBA00022741"/>
    </source>
</evidence>
<proteinExistence type="inferred from homology"/>
<feature type="domain" description="Aminoacyl-transfer RNA synthetases class-II family profile" evidence="13">
    <location>
        <begin position="247"/>
        <end position="543"/>
    </location>
</feature>
<keyword evidence="6" id="KW-0547">Nucleotide-binding</keyword>
<dbReference type="GO" id="GO:0004816">
    <property type="term" value="F:asparagine-tRNA ligase activity"/>
    <property type="evidence" value="ECO:0007669"/>
    <property type="project" value="UniProtKB-EC"/>
</dbReference>
<dbReference type="SUPFAM" id="SSF55681">
    <property type="entry name" value="Class II aaRS and biotin synthetases"/>
    <property type="match status" value="1"/>
</dbReference>
<keyword evidence="5" id="KW-0436">Ligase</keyword>
<sequence length="551" mass="62534">MLSTSQIFICSKTGSDVATSESGSLEHPWATLNSAFSSNKQENVLFMIRDDSAEPYAPVSKSALKKAKQFNEITEKKMSKLSISTPKASVPTTTSEDLPLVQDPSLPEPAHIKIRDAVPAREQKKRVKIDGWVHRLRRQGKSIMFVVLRDGTGYLQCFFDSKMVSNAHAKGLSVESTISVYGTLVAVPEGQVAPDGHELQVDFWEVIRMAPAGEDSFECCLNQEASVDVLLNQRHLVHRGETATKILKLRSWLLGAFRGHFEKSGYFEITPPCILQTQVEGGSTLFSFDYFGEKAYLTQSSQLYLETVCPSLGDVYCIQESFRAEKSKTRRHLSEFTHIEAEFSFIKFDDLLCRIEEMVCDVVARMLKHPIAAAYLKDLHPEFVAPKRPFKRMDYSEAIAWLQAHSVMKEEDGMPFQFGDDIPEKPERFMTDTIGEPIFLCRFPVEIKSFYMMKDASDPRVTESCDLLMPNVGEIVGGSMRIFDEEELMAGFKREGLDPAPYYWFIDLRKYGSFPHGGFGLGFERFMAWLLKRDHVRDVCLYPRYIGRCLP</sequence>
<evidence type="ECO:0000256" key="2">
    <source>
        <dbReference type="ARBA" id="ARBA00008226"/>
    </source>
</evidence>
<comment type="catalytic activity">
    <reaction evidence="11">
        <text>tRNA(Asn) + L-asparagine + ATP = L-asparaginyl-tRNA(Asn) + AMP + diphosphate + H(+)</text>
        <dbReference type="Rhea" id="RHEA:11180"/>
        <dbReference type="Rhea" id="RHEA-COMP:9659"/>
        <dbReference type="Rhea" id="RHEA-COMP:9674"/>
        <dbReference type="ChEBI" id="CHEBI:15378"/>
        <dbReference type="ChEBI" id="CHEBI:30616"/>
        <dbReference type="ChEBI" id="CHEBI:33019"/>
        <dbReference type="ChEBI" id="CHEBI:58048"/>
        <dbReference type="ChEBI" id="CHEBI:78442"/>
        <dbReference type="ChEBI" id="CHEBI:78515"/>
        <dbReference type="ChEBI" id="CHEBI:456215"/>
        <dbReference type="EC" id="6.1.1.22"/>
    </reaction>
</comment>
<comment type="subcellular location">
    <subcellularLocation>
        <location evidence="1">Cytoplasm</location>
    </subcellularLocation>
</comment>
<dbReference type="PANTHER" id="PTHR22594">
    <property type="entry name" value="ASPARTYL/LYSYL-TRNA SYNTHETASE"/>
    <property type="match status" value="1"/>
</dbReference>
<feature type="compositionally biased region" description="Polar residues" evidence="12">
    <location>
        <begin position="84"/>
        <end position="96"/>
    </location>
</feature>
<dbReference type="PRINTS" id="PR01042">
    <property type="entry name" value="TRNASYNTHASP"/>
</dbReference>
<dbReference type="Proteomes" id="UP000029725">
    <property type="component" value="Unassembled WGS sequence"/>
</dbReference>
<dbReference type="PROSITE" id="PS50862">
    <property type="entry name" value="AA_TRNA_LIGASE_II"/>
    <property type="match status" value="1"/>
</dbReference>
<evidence type="ECO:0000256" key="5">
    <source>
        <dbReference type="ARBA" id="ARBA00022598"/>
    </source>
</evidence>
<dbReference type="OrthoDB" id="1931232at2759"/>
<evidence type="ECO:0000256" key="7">
    <source>
        <dbReference type="ARBA" id="ARBA00022840"/>
    </source>
</evidence>
<dbReference type="Gene3D" id="3.30.1910.20">
    <property type="entry name" value="asparaginyl-tRNA synthetase, N-terminal domain"/>
    <property type="match status" value="1"/>
</dbReference>
<evidence type="ECO:0000313" key="15">
    <source>
        <dbReference type="Proteomes" id="UP000029725"/>
    </source>
</evidence>
<reference evidence="14 15" key="1">
    <citation type="submission" date="2014-04" db="EMBL/GenBank/DDBJ databases">
        <title>A new species of microsporidia sheds light on the evolution of extreme parasitism.</title>
        <authorList>
            <person name="Haag K.L."/>
            <person name="James T.Y."/>
            <person name="Larsson R."/>
            <person name="Schaer T.M."/>
            <person name="Refardt D."/>
            <person name="Pombert J.-F."/>
            <person name="Ebert D."/>
        </authorList>
    </citation>
    <scope>NUCLEOTIDE SEQUENCE [LARGE SCALE GENOMIC DNA]</scope>
    <source>
        <strain evidence="14 15">UGP3</strain>
        <tissue evidence="14">Spores</tissue>
    </source>
</reference>
<dbReference type="InterPro" id="IPR045864">
    <property type="entry name" value="aa-tRNA-synth_II/BPL/LPL"/>
</dbReference>
<evidence type="ECO:0000256" key="8">
    <source>
        <dbReference type="ARBA" id="ARBA00022917"/>
    </source>
</evidence>
<keyword evidence="8" id="KW-0648">Protein biosynthesis</keyword>
<evidence type="ECO:0000256" key="4">
    <source>
        <dbReference type="ARBA" id="ARBA00022490"/>
    </source>
</evidence>
<dbReference type="Pfam" id="PF00152">
    <property type="entry name" value="tRNA-synt_2"/>
    <property type="match status" value="1"/>
</dbReference>
<organism evidence="14 15">
    <name type="scientific">Mitosporidium daphniae</name>
    <dbReference type="NCBI Taxonomy" id="1485682"/>
    <lineage>
        <taxon>Eukaryota</taxon>
        <taxon>Fungi</taxon>
        <taxon>Fungi incertae sedis</taxon>
        <taxon>Microsporidia</taxon>
        <taxon>Mitosporidium</taxon>
    </lineage>
</organism>
<dbReference type="InterPro" id="IPR002312">
    <property type="entry name" value="Asp/Asn-tRNA-synth_IIb"/>
</dbReference>
<dbReference type="Pfam" id="PF01336">
    <property type="entry name" value="tRNA_anti-codon"/>
    <property type="match status" value="1"/>
</dbReference>
<evidence type="ECO:0000259" key="13">
    <source>
        <dbReference type="PROSITE" id="PS50862"/>
    </source>
</evidence>
<evidence type="ECO:0000313" key="14">
    <source>
        <dbReference type="EMBL" id="KGG52097.1"/>
    </source>
</evidence>
<dbReference type="PANTHER" id="PTHR22594:SF16">
    <property type="entry name" value="ASPARAGINE--TRNA LIGASE, CYTOPLASMIC"/>
    <property type="match status" value="1"/>
</dbReference>
<dbReference type="Gene3D" id="3.30.930.10">
    <property type="entry name" value="Bira Bifunctional Protein, Domain 2"/>
    <property type="match status" value="1"/>
</dbReference>
<evidence type="ECO:0000256" key="10">
    <source>
        <dbReference type="ARBA" id="ARBA00029886"/>
    </source>
</evidence>
<comment type="caution">
    <text evidence="14">The sequence shown here is derived from an EMBL/GenBank/DDBJ whole genome shotgun (WGS) entry which is preliminary data.</text>
</comment>
<evidence type="ECO:0000256" key="3">
    <source>
        <dbReference type="ARBA" id="ARBA00012816"/>
    </source>
</evidence>
<evidence type="ECO:0000256" key="1">
    <source>
        <dbReference type="ARBA" id="ARBA00004496"/>
    </source>
</evidence>
<dbReference type="AlphaFoldDB" id="A0A098VSW8"/>
<dbReference type="EC" id="6.1.1.22" evidence="3"/>
<dbReference type="VEuPathDB" id="MicrosporidiaDB:DI09_20p140"/>
<dbReference type="Gene3D" id="2.40.50.140">
    <property type="entry name" value="Nucleic acid-binding proteins"/>
    <property type="match status" value="1"/>
</dbReference>
<dbReference type="InterPro" id="IPR048952">
    <property type="entry name" value="AsnRS_N"/>
</dbReference>
<dbReference type="SUPFAM" id="SSF50249">
    <property type="entry name" value="Nucleic acid-binding proteins"/>
    <property type="match status" value="1"/>
</dbReference>
<dbReference type="GO" id="GO:0003676">
    <property type="term" value="F:nucleic acid binding"/>
    <property type="evidence" value="ECO:0007669"/>
    <property type="project" value="InterPro"/>
</dbReference>
<comment type="similarity">
    <text evidence="2">Belongs to the class-II aminoacyl-tRNA synthetase family.</text>
</comment>
<keyword evidence="9" id="KW-0030">Aminoacyl-tRNA synthetase</keyword>
<dbReference type="GO" id="GO:0005524">
    <property type="term" value="F:ATP binding"/>
    <property type="evidence" value="ECO:0007669"/>
    <property type="project" value="UniProtKB-KW"/>
</dbReference>
<dbReference type="CDD" id="cd04323">
    <property type="entry name" value="AsnRS_cyto_like_N"/>
    <property type="match status" value="1"/>
</dbReference>
<dbReference type="HOGENOM" id="CLU_004553_2_10_1"/>
<protein>
    <recommendedName>
        <fullName evidence="3">asparagine--tRNA ligase</fullName>
        <ecNumber evidence="3">6.1.1.22</ecNumber>
    </recommendedName>
    <alternativeName>
        <fullName evidence="10">Asparaginyl-tRNA synthetase</fullName>
    </alternativeName>
</protein>